<dbReference type="InterPro" id="IPR001789">
    <property type="entry name" value="Sig_transdc_resp-reg_receiver"/>
</dbReference>
<dbReference type="PRINTS" id="PR00344">
    <property type="entry name" value="BCTRLSENSOR"/>
</dbReference>
<dbReference type="PROSITE" id="PS50110">
    <property type="entry name" value="RESPONSE_REGULATORY"/>
    <property type="match status" value="1"/>
</dbReference>
<dbReference type="InterPro" id="IPR036097">
    <property type="entry name" value="HisK_dim/P_sf"/>
</dbReference>
<reference evidence="21" key="1">
    <citation type="submission" date="2020-10" db="EMBL/GenBank/DDBJ databases">
        <authorList>
            <person name="Castelo-Branco R."/>
            <person name="Eusebio N."/>
            <person name="Adriana R."/>
            <person name="Vieira A."/>
            <person name="Brugerolle De Fraissinette N."/>
            <person name="Rezende De Castro R."/>
            <person name="Schneider M.P."/>
            <person name="Vasconcelos V."/>
            <person name="Leao P.N."/>
        </authorList>
    </citation>
    <scope>NUCLEOTIDE SEQUENCE</scope>
    <source>
        <strain evidence="21">LEGE 12446</strain>
    </source>
</reference>
<dbReference type="Proteomes" id="UP000622533">
    <property type="component" value="Unassembled WGS sequence"/>
</dbReference>
<dbReference type="Pfam" id="PF01590">
    <property type="entry name" value="GAF"/>
    <property type="match status" value="1"/>
</dbReference>
<keyword evidence="10 16" id="KW-1133">Transmembrane helix</keyword>
<evidence type="ECO:0000256" key="12">
    <source>
        <dbReference type="ARBA" id="ARBA00023136"/>
    </source>
</evidence>
<dbReference type="Pfam" id="PF08448">
    <property type="entry name" value="PAS_4"/>
    <property type="match status" value="2"/>
</dbReference>
<dbReference type="PROSITE" id="PS50113">
    <property type="entry name" value="PAC"/>
    <property type="match status" value="2"/>
</dbReference>
<evidence type="ECO:0000256" key="9">
    <source>
        <dbReference type="ARBA" id="ARBA00022840"/>
    </source>
</evidence>
<dbReference type="InterPro" id="IPR000700">
    <property type="entry name" value="PAS-assoc_C"/>
</dbReference>
<evidence type="ECO:0000256" key="1">
    <source>
        <dbReference type="ARBA" id="ARBA00000085"/>
    </source>
</evidence>
<evidence type="ECO:0000313" key="22">
    <source>
        <dbReference type="Proteomes" id="UP000622533"/>
    </source>
</evidence>
<dbReference type="SMART" id="SM00091">
    <property type="entry name" value="PAS"/>
    <property type="match status" value="6"/>
</dbReference>
<dbReference type="Pfam" id="PF13426">
    <property type="entry name" value="PAS_9"/>
    <property type="match status" value="2"/>
</dbReference>
<dbReference type="SUPFAM" id="SSF47384">
    <property type="entry name" value="Homodimeric domain of signal transducing histidine kinase"/>
    <property type="match status" value="1"/>
</dbReference>
<dbReference type="SMART" id="SM00448">
    <property type="entry name" value="REC"/>
    <property type="match status" value="1"/>
</dbReference>
<dbReference type="SMART" id="SM00065">
    <property type="entry name" value="GAF"/>
    <property type="match status" value="1"/>
</dbReference>
<feature type="domain" description="PAS" evidence="19">
    <location>
        <begin position="256"/>
        <end position="302"/>
    </location>
</feature>
<evidence type="ECO:0000259" key="19">
    <source>
        <dbReference type="PROSITE" id="PS50112"/>
    </source>
</evidence>
<keyword evidence="6 16" id="KW-0812">Transmembrane</keyword>
<comment type="catalytic activity">
    <reaction evidence="1">
        <text>ATP + protein L-histidine = ADP + protein N-phospho-L-histidine.</text>
        <dbReference type="EC" id="2.7.13.3"/>
    </reaction>
</comment>
<evidence type="ECO:0000256" key="3">
    <source>
        <dbReference type="ARBA" id="ARBA00012438"/>
    </source>
</evidence>
<comment type="subcellular location">
    <subcellularLocation>
        <location evidence="2">Membrane</location>
        <topology evidence="2">Multi-pass membrane protein</topology>
    </subcellularLocation>
</comment>
<evidence type="ECO:0000256" key="11">
    <source>
        <dbReference type="ARBA" id="ARBA00023012"/>
    </source>
</evidence>
<dbReference type="PANTHER" id="PTHR43547:SF2">
    <property type="entry name" value="HYBRID SIGNAL TRANSDUCTION HISTIDINE KINASE C"/>
    <property type="match status" value="1"/>
</dbReference>
<keyword evidence="12 16" id="KW-0472">Membrane</keyword>
<dbReference type="Pfam" id="PF08447">
    <property type="entry name" value="PAS_3"/>
    <property type="match status" value="1"/>
</dbReference>
<dbReference type="SUPFAM" id="SSF52172">
    <property type="entry name" value="CheY-like"/>
    <property type="match status" value="1"/>
</dbReference>
<dbReference type="InterPro" id="IPR001610">
    <property type="entry name" value="PAC"/>
</dbReference>
<dbReference type="InterPro" id="IPR005467">
    <property type="entry name" value="His_kinase_dom"/>
</dbReference>
<dbReference type="InterPro" id="IPR003661">
    <property type="entry name" value="HisK_dim/P_dom"/>
</dbReference>
<dbReference type="GO" id="GO:0005524">
    <property type="term" value="F:ATP binding"/>
    <property type="evidence" value="ECO:0007669"/>
    <property type="project" value="UniProtKB-KW"/>
</dbReference>
<dbReference type="Pfam" id="PF00512">
    <property type="entry name" value="HisKA"/>
    <property type="match status" value="1"/>
</dbReference>
<evidence type="ECO:0000256" key="6">
    <source>
        <dbReference type="ARBA" id="ARBA00022692"/>
    </source>
</evidence>
<keyword evidence="11" id="KW-0902">Two-component regulatory system</keyword>
<dbReference type="InterPro" id="IPR003018">
    <property type="entry name" value="GAF"/>
</dbReference>
<dbReference type="InterPro" id="IPR036890">
    <property type="entry name" value="HATPase_C_sf"/>
</dbReference>
<dbReference type="Gene3D" id="1.20.120.620">
    <property type="entry name" value="Backbone structure of the membrane domain of e. Coli histidine kinase receptor kdpd"/>
    <property type="match status" value="1"/>
</dbReference>
<keyword evidence="8" id="KW-0418">Kinase</keyword>
<feature type="coiled-coil region" evidence="15">
    <location>
        <begin position="925"/>
        <end position="952"/>
    </location>
</feature>
<evidence type="ECO:0000256" key="5">
    <source>
        <dbReference type="ARBA" id="ARBA00022679"/>
    </source>
</evidence>
<dbReference type="Pfam" id="PF02518">
    <property type="entry name" value="HATPase_c"/>
    <property type="match status" value="1"/>
</dbReference>
<dbReference type="InterPro" id="IPR003594">
    <property type="entry name" value="HATPase_dom"/>
</dbReference>
<feature type="domain" description="Response regulatory" evidence="18">
    <location>
        <begin position="1406"/>
        <end position="1524"/>
    </location>
</feature>
<dbReference type="InterPro" id="IPR038318">
    <property type="entry name" value="KdpD_sf"/>
</dbReference>
<evidence type="ECO:0000256" key="7">
    <source>
        <dbReference type="ARBA" id="ARBA00022741"/>
    </source>
</evidence>
<dbReference type="CDD" id="cd16922">
    <property type="entry name" value="HATPase_EvgS-ArcB-TorS-like"/>
    <property type="match status" value="1"/>
</dbReference>
<dbReference type="InterPro" id="IPR025201">
    <property type="entry name" value="KdpD_TM"/>
</dbReference>
<dbReference type="Gene3D" id="3.40.50.2300">
    <property type="match status" value="1"/>
</dbReference>
<dbReference type="Gene3D" id="3.30.450.20">
    <property type="entry name" value="PAS domain"/>
    <property type="match status" value="6"/>
</dbReference>
<feature type="transmembrane region" description="Helical" evidence="16">
    <location>
        <begin position="57"/>
        <end position="79"/>
    </location>
</feature>
<feature type="domain" description="PAS" evidence="19">
    <location>
        <begin position="810"/>
        <end position="880"/>
    </location>
</feature>
<gene>
    <name evidence="21" type="ORF">IQ276_29145</name>
</gene>
<evidence type="ECO:0000256" key="2">
    <source>
        <dbReference type="ARBA" id="ARBA00004141"/>
    </source>
</evidence>
<keyword evidence="7" id="KW-0547">Nucleotide-binding</keyword>
<accession>A0A8J7AG13</accession>
<evidence type="ECO:0000256" key="10">
    <source>
        <dbReference type="ARBA" id="ARBA00022989"/>
    </source>
</evidence>
<dbReference type="SUPFAM" id="SSF55785">
    <property type="entry name" value="PYP-like sensor domain (PAS domain)"/>
    <property type="match status" value="6"/>
</dbReference>
<dbReference type="Gene3D" id="3.30.565.10">
    <property type="entry name" value="Histidine kinase-like ATPase, C-terminal domain"/>
    <property type="match status" value="1"/>
</dbReference>
<protein>
    <recommendedName>
        <fullName evidence="3">histidine kinase</fullName>
        <ecNumber evidence="3">2.7.13.3</ecNumber>
    </recommendedName>
</protein>
<dbReference type="FunFam" id="3.30.565.10:FF:000006">
    <property type="entry name" value="Sensor histidine kinase WalK"/>
    <property type="match status" value="1"/>
</dbReference>
<dbReference type="CDD" id="cd00130">
    <property type="entry name" value="PAS"/>
    <property type="match status" value="5"/>
</dbReference>
<dbReference type="InterPro" id="IPR004358">
    <property type="entry name" value="Sig_transdc_His_kin-like_C"/>
</dbReference>
<dbReference type="Pfam" id="PF00072">
    <property type="entry name" value="Response_reg"/>
    <property type="match status" value="1"/>
</dbReference>
<dbReference type="GO" id="GO:0016020">
    <property type="term" value="C:membrane"/>
    <property type="evidence" value="ECO:0007669"/>
    <property type="project" value="UniProtKB-SubCell"/>
</dbReference>
<dbReference type="Gene3D" id="1.10.287.130">
    <property type="match status" value="1"/>
</dbReference>
<keyword evidence="4 14" id="KW-0597">Phosphoprotein</keyword>
<dbReference type="SMART" id="SM00388">
    <property type="entry name" value="HisKA"/>
    <property type="match status" value="1"/>
</dbReference>
<evidence type="ECO:0000259" key="18">
    <source>
        <dbReference type="PROSITE" id="PS50110"/>
    </source>
</evidence>
<dbReference type="RefSeq" id="WP_193922027.1">
    <property type="nucleotide sequence ID" value="NZ_JADEXS020000001.1"/>
</dbReference>
<dbReference type="GO" id="GO:0000155">
    <property type="term" value="F:phosphorelay sensor kinase activity"/>
    <property type="evidence" value="ECO:0007669"/>
    <property type="project" value="InterPro"/>
</dbReference>
<dbReference type="CDD" id="cd17580">
    <property type="entry name" value="REC_2_DhkD-like"/>
    <property type="match status" value="1"/>
</dbReference>
<evidence type="ECO:0000256" key="15">
    <source>
        <dbReference type="SAM" id="Coils"/>
    </source>
</evidence>
<keyword evidence="22" id="KW-1185">Reference proteome</keyword>
<feature type="domain" description="PAS" evidence="19">
    <location>
        <begin position="131"/>
        <end position="203"/>
    </location>
</feature>
<sequence>MSIKLLEKFLMMRSRLLAYGVMVLAVVAALVMARSLLPIFDPSVFTFFYAAVAVSAWYGGMEVGMLAIALSAIFAFYFLIEPVYSFEIVSLSVLVRLTTFSLVSLLITALFSELQTAKRKAESSLKLLQNSEMRFSRLAKSNIIGVIVSNLNGSIIEANDAFLKMVGYTREDLSTKEMDWRQITAPEYLNLSERSVEELRTTGVCKPFEKEYICKDGSRVPVLLGSVLVEDAQETVIGFVVDLSERKQAEAALQQANERVTRTLESMSDAFVSIDRDWRIIYQNAEAERINGKSRTEVIGKSHWEEWPASVGTNVELQYREAMAEQIPVHFEHHYYLPSEYDLWMEIHAYPCENGLDIFFRDISQRKQVEQTLRDKEERLRLANERFELAAAAVNCLIYDWDIEQDTVDITEGLTRILGYSVETAQTTGNWWRQLVHPEDLQRVKDDAGVAWGNGDRYDGRRLRYTAEYRIRNHNHQYVHVLDQGIVVKRDADGKPLRVVGSITDISERKLIEEALQEQERKYRYIFEAAGVSIFEEDFSLVKAALDDLKAQGVENFRAFFAEHPEFIQQAVDMVRIVNVNNAAVRTFGAENKNELLVPLGQIFVPETLEVFVEELLAITDGKTYLESETILQTLQGERLNILFTITFPPANAKFDSVLVSIMNITARKQAEAAVQASEERLRSFVEANIVGIVFGDVEGNISEANGEFLRIIGYTQEDLQAGKLSWTDITPPEYVYLDELAIAEAKSKGACTPYEKEYIRKDDSRVPVVIGYSLLGESRHKSVAFILDISEQQAALRERQQIEKALHQSEERFQAFMDNSPAAAWITDADGRVLYLSPTYLGIFDLATNNPIGKNIFELYPAEIAQPFLDNIKMVANTNQVVEAIESAPRTDGTLGEFLAYSFPIADTSGQRLVGGVAVDITERERALRERQQAEKALQERSERLKLLSETASDLLSTERPLDLMNTLFSKLSAQMDLDFYFHYLIETHENKQKLRLVAWNGITEEVFQAIEYLEFNQGMCGLVAQARHQIVVNDVPHSTHPNAHILCDLGITAYAGQPLIVQGKLLGVLAFGSRTRTQFTSEETALLQATSDQVAVALERFELMASLQRRKEQLIQANRIKDEFLAVLSHELRTPLNPILGWSKMLQSKKYDEATTTRALETIERNAKLQTQLIEDLLDVSRILQGKLSLNITPVNLVSAIAAAIETVRLAAQAKSINLRFTILDLGLEDTNRNLASIEFNKQPDNLKSQIQVVLSAHQSCDPKFVVTGDLVRLQQVIWNLLSNAIKFTPQGGQVEISLGSVDSQLQLQVRDTGKGISPDFLPYVFDYFRQADGATTRKFGGLGLGLAIVRHIVELHGGTVKAESLGEEQGATFTVMLPLMKIHVNNHEIDRQSDNSPDLEGLKVLLVDDERDTRELIAFILEQSGAIVTQVASAVEALEVLPHLQPNLLLSDIGMPQVDGYMLMRQIRDMPPELGGKIPAIALTAYAAEIDYQQAIAAGFQQHITKPVEPGKLIRAIANTILDFGF</sequence>
<keyword evidence="15" id="KW-0175">Coiled coil</keyword>
<dbReference type="Gene3D" id="3.30.450.40">
    <property type="match status" value="1"/>
</dbReference>
<name>A0A8J7AG13_DESMC</name>
<dbReference type="EMBL" id="JADEXS010000582">
    <property type="protein sequence ID" value="MBE9026338.1"/>
    <property type="molecule type" value="Genomic_DNA"/>
</dbReference>
<dbReference type="InterPro" id="IPR029016">
    <property type="entry name" value="GAF-like_dom_sf"/>
</dbReference>
<organism evidence="21 22">
    <name type="scientific">Desmonostoc muscorum LEGE 12446</name>
    <dbReference type="NCBI Taxonomy" id="1828758"/>
    <lineage>
        <taxon>Bacteria</taxon>
        <taxon>Bacillati</taxon>
        <taxon>Cyanobacteriota</taxon>
        <taxon>Cyanophyceae</taxon>
        <taxon>Nostocales</taxon>
        <taxon>Nostocaceae</taxon>
        <taxon>Desmonostoc</taxon>
    </lineage>
</organism>
<evidence type="ECO:0000256" key="4">
    <source>
        <dbReference type="ARBA" id="ARBA00022553"/>
    </source>
</evidence>
<dbReference type="NCBIfam" id="TIGR00229">
    <property type="entry name" value="sensory_box"/>
    <property type="match status" value="4"/>
</dbReference>
<dbReference type="InterPro" id="IPR011006">
    <property type="entry name" value="CheY-like_superfamily"/>
</dbReference>
<evidence type="ECO:0000259" key="17">
    <source>
        <dbReference type="PROSITE" id="PS50109"/>
    </source>
</evidence>
<evidence type="ECO:0000313" key="21">
    <source>
        <dbReference type="EMBL" id="MBE9026338.1"/>
    </source>
</evidence>
<dbReference type="SUPFAM" id="SSF55874">
    <property type="entry name" value="ATPase domain of HSP90 chaperone/DNA topoisomerase II/histidine kinase"/>
    <property type="match status" value="1"/>
</dbReference>
<keyword evidence="9" id="KW-0067">ATP-binding</keyword>
<dbReference type="SMART" id="SM00086">
    <property type="entry name" value="PAC"/>
    <property type="match status" value="4"/>
</dbReference>
<dbReference type="SUPFAM" id="SSF55781">
    <property type="entry name" value="GAF domain-like"/>
    <property type="match status" value="1"/>
</dbReference>
<feature type="domain" description="PAC" evidence="20">
    <location>
        <begin position="206"/>
        <end position="255"/>
    </location>
</feature>
<dbReference type="InterPro" id="IPR013655">
    <property type="entry name" value="PAS_fold_3"/>
</dbReference>
<dbReference type="PROSITE" id="PS50109">
    <property type="entry name" value="HIS_KIN"/>
    <property type="match status" value="1"/>
</dbReference>
<evidence type="ECO:0000256" key="16">
    <source>
        <dbReference type="SAM" id="Phobius"/>
    </source>
</evidence>
<feature type="domain" description="PAS" evidence="19">
    <location>
        <begin position="678"/>
        <end position="734"/>
    </location>
</feature>
<comment type="caution">
    <text evidence="21">The sequence shown here is derived from an EMBL/GenBank/DDBJ whole genome shotgun (WGS) entry which is preliminary data.</text>
</comment>
<dbReference type="EC" id="2.7.13.3" evidence="3"/>
<evidence type="ECO:0000256" key="13">
    <source>
        <dbReference type="ARBA" id="ARBA00055745"/>
    </source>
</evidence>
<feature type="domain" description="PAC" evidence="20">
    <location>
        <begin position="465"/>
        <end position="518"/>
    </location>
</feature>
<dbReference type="InterPro" id="IPR000014">
    <property type="entry name" value="PAS"/>
</dbReference>
<comment type="function">
    <text evidence="13">Photoreceptor which exists in two forms that are reversibly interconvertible by light: the R form that absorbs maximally in the red region of the spectrum and the FR form that absorbs maximally in the far-red region.</text>
</comment>
<feature type="domain" description="Histidine kinase" evidence="17">
    <location>
        <begin position="1129"/>
        <end position="1384"/>
    </location>
</feature>
<dbReference type="CDD" id="cd00082">
    <property type="entry name" value="HisKA"/>
    <property type="match status" value="1"/>
</dbReference>
<evidence type="ECO:0000256" key="14">
    <source>
        <dbReference type="PROSITE-ProRule" id="PRU00169"/>
    </source>
</evidence>
<evidence type="ECO:0000256" key="8">
    <source>
        <dbReference type="ARBA" id="ARBA00022777"/>
    </source>
</evidence>
<dbReference type="PANTHER" id="PTHR43547">
    <property type="entry name" value="TWO-COMPONENT HISTIDINE KINASE"/>
    <property type="match status" value="1"/>
</dbReference>
<feature type="transmembrane region" description="Helical" evidence="16">
    <location>
        <begin position="91"/>
        <end position="111"/>
    </location>
</feature>
<dbReference type="InterPro" id="IPR013656">
    <property type="entry name" value="PAS_4"/>
</dbReference>
<keyword evidence="5" id="KW-0808">Transferase</keyword>
<dbReference type="Pfam" id="PF13493">
    <property type="entry name" value="DUF4118"/>
    <property type="match status" value="1"/>
</dbReference>
<evidence type="ECO:0000259" key="20">
    <source>
        <dbReference type="PROSITE" id="PS50113"/>
    </source>
</evidence>
<dbReference type="InterPro" id="IPR035965">
    <property type="entry name" value="PAS-like_dom_sf"/>
</dbReference>
<proteinExistence type="predicted"/>
<dbReference type="SMART" id="SM00387">
    <property type="entry name" value="HATPase_c"/>
    <property type="match status" value="1"/>
</dbReference>
<feature type="modified residue" description="4-aspartylphosphate" evidence="14">
    <location>
        <position position="1455"/>
    </location>
</feature>
<dbReference type="PROSITE" id="PS50112">
    <property type="entry name" value="PAS"/>
    <property type="match status" value="4"/>
</dbReference>